<keyword evidence="5" id="KW-0539">Nucleus</keyword>
<feature type="compositionally biased region" description="Polar residues" evidence="6">
    <location>
        <begin position="314"/>
        <end position="325"/>
    </location>
</feature>
<dbReference type="FunFam" id="3.30.70.330:FF:000382">
    <property type="entry name" value="G-patch domain-containing protein"/>
    <property type="match status" value="1"/>
</dbReference>
<name>A0AAD4LT87_9AGAM</name>
<comment type="subcellular location">
    <subcellularLocation>
        <location evidence="1">Nucleus</location>
    </subcellularLocation>
</comment>
<dbReference type="SUPFAM" id="SSF54928">
    <property type="entry name" value="RNA-binding domain, RBD"/>
    <property type="match status" value="1"/>
</dbReference>
<dbReference type="GO" id="GO:0045292">
    <property type="term" value="P:mRNA cis splicing, via spliceosome"/>
    <property type="evidence" value="ECO:0007669"/>
    <property type="project" value="InterPro"/>
</dbReference>
<dbReference type="SMART" id="SM00443">
    <property type="entry name" value="G_patch"/>
    <property type="match status" value="1"/>
</dbReference>
<dbReference type="Pfam" id="PF01585">
    <property type="entry name" value="G-patch"/>
    <property type="match status" value="1"/>
</dbReference>
<organism evidence="8 9">
    <name type="scientific">Lactarius akahatsu</name>
    <dbReference type="NCBI Taxonomy" id="416441"/>
    <lineage>
        <taxon>Eukaryota</taxon>
        <taxon>Fungi</taxon>
        <taxon>Dikarya</taxon>
        <taxon>Basidiomycota</taxon>
        <taxon>Agaricomycotina</taxon>
        <taxon>Agaricomycetes</taxon>
        <taxon>Russulales</taxon>
        <taxon>Russulaceae</taxon>
        <taxon>Lactarius</taxon>
    </lineage>
</organism>
<dbReference type="CDD" id="cd12374">
    <property type="entry name" value="RRM_UHM_SPF45_PUF60"/>
    <property type="match status" value="1"/>
</dbReference>
<evidence type="ECO:0000256" key="6">
    <source>
        <dbReference type="SAM" id="MobiDB-lite"/>
    </source>
</evidence>
<feature type="compositionally biased region" description="Basic and acidic residues" evidence="6">
    <location>
        <begin position="211"/>
        <end position="236"/>
    </location>
</feature>
<dbReference type="PANTHER" id="PTHR13288:SF8">
    <property type="entry name" value="SPLICING FACTOR 45"/>
    <property type="match status" value="1"/>
</dbReference>
<dbReference type="InterPro" id="IPR000467">
    <property type="entry name" value="G_patch_dom"/>
</dbReference>
<dbReference type="InterPro" id="IPR012677">
    <property type="entry name" value="Nucleotide-bd_a/b_plait_sf"/>
</dbReference>
<feature type="region of interest" description="Disordered" evidence="6">
    <location>
        <begin position="140"/>
        <end position="297"/>
    </location>
</feature>
<dbReference type="SMART" id="SM00361">
    <property type="entry name" value="RRM_1"/>
    <property type="match status" value="1"/>
</dbReference>
<feature type="domain" description="G-patch" evidence="7">
    <location>
        <begin position="483"/>
        <end position="529"/>
    </location>
</feature>
<keyword evidence="4" id="KW-0508">mRNA splicing</keyword>
<comment type="caution">
    <text evidence="8">The sequence shown here is derived from an EMBL/GenBank/DDBJ whole genome shotgun (WGS) entry which is preliminary data.</text>
</comment>
<protein>
    <recommendedName>
        <fullName evidence="7">G-patch domain-containing protein</fullName>
    </recommendedName>
</protein>
<feature type="compositionally biased region" description="Low complexity" evidence="6">
    <location>
        <begin position="16"/>
        <end position="26"/>
    </location>
</feature>
<feature type="compositionally biased region" description="Low complexity" evidence="6">
    <location>
        <begin position="39"/>
        <end position="54"/>
    </location>
</feature>
<feature type="region of interest" description="Disordered" evidence="6">
    <location>
        <begin position="456"/>
        <end position="484"/>
    </location>
</feature>
<evidence type="ECO:0000256" key="1">
    <source>
        <dbReference type="ARBA" id="ARBA00004123"/>
    </source>
</evidence>
<evidence type="ECO:0000259" key="7">
    <source>
        <dbReference type="PROSITE" id="PS50174"/>
    </source>
</evidence>
<keyword evidence="2" id="KW-0507">mRNA processing</keyword>
<dbReference type="PANTHER" id="PTHR13288">
    <property type="entry name" value="SPLICING FACTOR 45 SPF45"/>
    <property type="match status" value="1"/>
</dbReference>
<dbReference type="GO" id="GO:0071011">
    <property type="term" value="C:precatalytic spliceosome"/>
    <property type="evidence" value="ECO:0007669"/>
    <property type="project" value="TreeGrafter"/>
</dbReference>
<reference evidence="8" key="1">
    <citation type="submission" date="2022-01" db="EMBL/GenBank/DDBJ databases">
        <title>Comparative genomics reveals a dynamic genome evolution in the ectomycorrhizal milk-cap (Lactarius) mushrooms.</title>
        <authorList>
            <consortium name="DOE Joint Genome Institute"/>
            <person name="Lebreton A."/>
            <person name="Tang N."/>
            <person name="Kuo A."/>
            <person name="LaButti K."/>
            <person name="Drula E."/>
            <person name="Barry K."/>
            <person name="Clum A."/>
            <person name="Lipzen A."/>
            <person name="Mousain D."/>
            <person name="Ng V."/>
            <person name="Wang R."/>
            <person name="Wang X."/>
            <person name="Dai Y."/>
            <person name="Henrissat B."/>
            <person name="Grigoriev I.V."/>
            <person name="Guerin-Laguette A."/>
            <person name="Yu F."/>
            <person name="Martin F.M."/>
        </authorList>
    </citation>
    <scope>NUCLEOTIDE SEQUENCE</scope>
    <source>
        <strain evidence="8">QP</strain>
    </source>
</reference>
<dbReference type="InterPro" id="IPR040052">
    <property type="entry name" value="RBM17"/>
</dbReference>
<feature type="compositionally biased region" description="Basic residues" evidence="6">
    <location>
        <begin position="237"/>
        <end position="246"/>
    </location>
</feature>
<dbReference type="InterPro" id="IPR003954">
    <property type="entry name" value="RRM_euk-type"/>
</dbReference>
<keyword evidence="3" id="KW-0694">RNA-binding</keyword>
<evidence type="ECO:0000313" key="8">
    <source>
        <dbReference type="EMBL" id="KAH9001552.1"/>
    </source>
</evidence>
<keyword evidence="9" id="KW-1185">Reference proteome</keyword>
<dbReference type="Proteomes" id="UP001201163">
    <property type="component" value="Unassembled WGS sequence"/>
</dbReference>
<evidence type="ECO:0000256" key="4">
    <source>
        <dbReference type="ARBA" id="ARBA00023187"/>
    </source>
</evidence>
<feature type="region of interest" description="Disordered" evidence="6">
    <location>
        <begin position="314"/>
        <end position="428"/>
    </location>
</feature>
<evidence type="ECO:0000256" key="5">
    <source>
        <dbReference type="ARBA" id="ARBA00023242"/>
    </source>
</evidence>
<proteinExistence type="predicted"/>
<feature type="compositionally biased region" description="Basic residues" evidence="6">
    <location>
        <begin position="174"/>
        <end position="190"/>
    </location>
</feature>
<evidence type="ECO:0000256" key="2">
    <source>
        <dbReference type="ARBA" id="ARBA00022664"/>
    </source>
</evidence>
<accession>A0AAD4LT87</accession>
<dbReference type="GO" id="GO:0003723">
    <property type="term" value="F:RNA binding"/>
    <property type="evidence" value="ECO:0007669"/>
    <property type="project" value="UniProtKB-KW"/>
</dbReference>
<evidence type="ECO:0000256" key="3">
    <source>
        <dbReference type="ARBA" id="ARBA00022884"/>
    </source>
</evidence>
<dbReference type="PROSITE" id="PS50174">
    <property type="entry name" value="G_PATCH"/>
    <property type="match status" value="1"/>
</dbReference>
<feature type="compositionally biased region" description="Basic and acidic residues" evidence="6">
    <location>
        <begin position="257"/>
        <end position="283"/>
    </location>
</feature>
<gene>
    <name evidence="8" type="ORF">EDB92DRAFT_1827320</name>
</gene>
<evidence type="ECO:0000313" key="9">
    <source>
        <dbReference type="Proteomes" id="UP001201163"/>
    </source>
</evidence>
<dbReference type="AlphaFoldDB" id="A0AAD4LT87"/>
<dbReference type="Gene3D" id="3.30.70.330">
    <property type="match status" value="1"/>
</dbReference>
<dbReference type="InterPro" id="IPR035979">
    <property type="entry name" value="RBD_domain_sf"/>
</dbReference>
<sequence length="659" mass="70167">MSSRAGGLYGGIQFSSSSPFVSASQPEPSHPTAPTQSEAPVVSAPQSVVPVQPVDDADVTNPEASTAPGKATAGWSASLAFAPVKRKTKPPTKPPNVATLAAFSQAGATSTLPPVLSATAVVSAPPSLVDLSKPVVLEPSSGVGPGPGHKAGWGKKVKPPSMVLDEDVNGFRGNTKRKGGGGGRKNKRNKNVQQLAVWDPSETYDPSRPNDYNEYKNWKHREHEERLERISMERRVQAQKRLRRSSSRSEYSDSDPDDARPRKTGRYNESDDRWSREDNERAKGGLGNTPVTNQAPYITGEEAYQRRLAMSSGFQHASLATSSAPADSPEVTIGTVVDRPVPSTRAETGEEVYLRRVALSQPGPPSAHPKVTPVQLPSNDDEDLYRPAEPSLHTQQGPSEPSDFPERNSVASQPALPPPASISSAPSASNITVDFGERVRNSRNAAAAIAAKFSALAPPAEGGDSPEPAPEENEHEPPKRSDPHGFAARLMAKWGHKEGQGLGADGSGIVHALSVEQVKGGKGADGKGKAMGSVRGRIIDAAADARAKAEAERFGEPSRVIVLTNMVGLEGVNDPDLPADVGDECSKNGTVERVIVHTVRPLPEDETDAVRIFVLFAGPAGAWKTVRDLDGRFFGGRTVRARYFPESAYNRFAFDESLS</sequence>
<dbReference type="EMBL" id="JAKELL010000001">
    <property type="protein sequence ID" value="KAH9001552.1"/>
    <property type="molecule type" value="Genomic_DNA"/>
</dbReference>
<feature type="region of interest" description="Disordered" evidence="6">
    <location>
        <begin position="16"/>
        <end position="73"/>
    </location>
</feature>